<comment type="caution">
    <text evidence="2">The sequence shown here is derived from an EMBL/GenBank/DDBJ whole genome shotgun (WGS) entry which is preliminary data.</text>
</comment>
<organism evidence="2">
    <name type="scientific">marine sediment metagenome</name>
    <dbReference type="NCBI Taxonomy" id="412755"/>
    <lineage>
        <taxon>unclassified sequences</taxon>
        <taxon>metagenomes</taxon>
        <taxon>ecological metagenomes</taxon>
    </lineage>
</organism>
<evidence type="ECO:0000256" key="1">
    <source>
        <dbReference type="SAM" id="Phobius"/>
    </source>
</evidence>
<gene>
    <name evidence="2" type="ORF">S06H3_10024</name>
</gene>
<protein>
    <submittedName>
        <fullName evidence="2">Uncharacterized protein</fullName>
    </submittedName>
</protein>
<proteinExistence type="predicted"/>
<dbReference type="AlphaFoldDB" id="X1MJR8"/>
<sequence length="111" mass="12429">MSSFSSLTRPPGGSPVIKISAASIIIGFLTGAFFVLLASSSLIRIPEKNRDSAESAIYSQYPEAEISIADDYTKYIPQDIPNKDWDLWGSDYKLLKENPYPIKTYLKFETE</sequence>
<dbReference type="EMBL" id="BARV01004552">
    <property type="protein sequence ID" value="GAI18321.1"/>
    <property type="molecule type" value="Genomic_DNA"/>
</dbReference>
<feature type="non-terminal residue" evidence="2">
    <location>
        <position position="111"/>
    </location>
</feature>
<feature type="transmembrane region" description="Helical" evidence="1">
    <location>
        <begin position="20"/>
        <end position="43"/>
    </location>
</feature>
<keyword evidence="1" id="KW-1133">Transmembrane helix</keyword>
<keyword evidence="1" id="KW-0472">Membrane</keyword>
<keyword evidence="1" id="KW-0812">Transmembrane</keyword>
<evidence type="ECO:0000313" key="2">
    <source>
        <dbReference type="EMBL" id="GAI18321.1"/>
    </source>
</evidence>
<reference evidence="2" key="1">
    <citation type="journal article" date="2014" name="Front. Microbiol.">
        <title>High frequency of phylogenetically diverse reductive dehalogenase-homologous genes in deep subseafloor sedimentary metagenomes.</title>
        <authorList>
            <person name="Kawai M."/>
            <person name="Futagami T."/>
            <person name="Toyoda A."/>
            <person name="Takaki Y."/>
            <person name="Nishi S."/>
            <person name="Hori S."/>
            <person name="Arai W."/>
            <person name="Tsubouchi T."/>
            <person name="Morono Y."/>
            <person name="Uchiyama I."/>
            <person name="Ito T."/>
            <person name="Fujiyama A."/>
            <person name="Inagaki F."/>
            <person name="Takami H."/>
        </authorList>
    </citation>
    <scope>NUCLEOTIDE SEQUENCE</scope>
    <source>
        <strain evidence="2">Expedition CK06-06</strain>
    </source>
</reference>
<name>X1MJR8_9ZZZZ</name>
<accession>X1MJR8</accession>